<dbReference type="AlphaFoldDB" id="W1WDT4"/>
<reference evidence="1" key="1">
    <citation type="submission" date="2013-12" db="EMBL/GenBank/DDBJ databases">
        <title>A Varibaculum cambriense genome reconstructed from a premature infant gut community with otherwise low bacterial novelty that shifts toward anaerobic metabolism during the third week of life.</title>
        <authorList>
            <person name="Brown C.T."/>
            <person name="Sharon I."/>
            <person name="Thomas B.C."/>
            <person name="Castelle C.J."/>
            <person name="Morowitz M.J."/>
            <person name="Banfield J.F."/>
        </authorList>
    </citation>
    <scope>NUCLEOTIDE SEQUENCE</scope>
</reference>
<proteinExistence type="predicted"/>
<organism evidence="1">
    <name type="scientific">human gut metagenome</name>
    <dbReference type="NCBI Taxonomy" id="408170"/>
    <lineage>
        <taxon>unclassified sequences</taxon>
        <taxon>metagenomes</taxon>
        <taxon>organismal metagenomes</taxon>
    </lineage>
</organism>
<sequence>MPWAAASDLVRWITNGKARPSACGQAITRTVTAIFVAKLTPRKGNQTIKAISAITKAIQKSHEATRSAIVSTRDFALCDITSVCCNWPRNEAAPTWVSWINNEPLPLIVPPTTLLCLCLSIKRLSPVINDSSTWLWPLTTTPSAGKASPASTWTIMSDFRLLIGMSIIWLSCLTWAVWGRRACNFAVASPACIVAVISIRWPSNIITVSVANSQRKSIICDVWKNWFIKTA</sequence>
<protein>
    <submittedName>
        <fullName evidence="1">Uncharacterized protein</fullName>
    </submittedName>
</protein>
<dbReference type="EMBL" id="AZMM01018847">
    <property type="protein sequence ID" value="ETJ16332.1"/>
    <property type="molecule type" value="Genomic_DNA"/>
</dbReference>
<evidence type="ECO:0000313" key="1">
    <source>
        <dbReference type="EMBL" id="ETJ16332.1"/>
    </source>
</evidence>
<accession>W1WDT4</accession>
<comment type="caution">
    <text evidence="1">The sequence shown here is derived from an EMBL/GenBank/DDBJ whole genome shotgun (WGS) entry which is preliminary data.</text>
</comment>
<gene>
    <name evidence="1" type="ORF">Q604_UNBc4C00066G0001</name>
</gene>
<name>W1WDT4_9ZZZZ</name>